<dbReference type="InterPro" id="IPR022398">
    <property type="entry name" value="Peptidase_S8_His-AS"/>
</dbReference>
<feature type="active site" description="Charge relay system" evidence="5 6">
    <location>
        <position position="388"/>
    </location>
</feature>
<dbReference type="GO" id="GO:0004252">
    <property type="term" value="F:serine-type endopeptidase activity"/>
    <property type="evidence" value="ECO:0007669"/>
    <property type="project" value="UniProtKB-UniRule"/>
</dbReference>
<dbReference type="InterPro" id="IPR014756">
    <property type="entry name" value="Ig_E-set"/>
</dbReference>
<evidence type="ECO:0000256" key="2">
    <source>
        <dbReference type="ARBA" id="ARBA00022670"/>
    </source>
</evidence>
<dbReference type="Gene3D" id="2.60.40.650">
    <property type="match status" value="1"/>
</dbReference>
<comment type="caution">
    <text evidence="10">The sequence shown here is derived from an EMBL/GenBank/DDBJ whole genome shotgun (WGS) entry which is preliminary data.</text>
</comment>
<keyword evidence="8" id="KW-0732">Signal</keyword>
<feature type="active site" description="Charge relay system" evidence="5 6">
    <location>
        <position position="197"/>
    </location>
</feature>
<proteinExistence type="inferred from homology"/>
<keyword evidence="2 6" id="KW-0645">Protease</keyword>
<evidence type="ECO:0000256" key="1">
    <source>
        <dbReference type="ARBA" id="ARBA00011073"/>
    </source>
</evidence>
<dbReference type="InterPro" id="IPR013783">
    <property type="entry name" value="Ig-like_fold"/>
</dbReference>
<feature type="active site" description="Charge relay system" evidence="5 6">
    <location>
        <position position="229"/>
    </location>
</feature>
<dbReference type="InterPro" id="IPR000209">
    <property type="entry name" value="Peptidase_S8/S53_dom"/>
</dbReference>
<dbReference type="AlphaFoldDB" id="A0A495X4Z7"/>
<dbReference type="InterPro" id="IPR015500">
    <property type="entry name" value="Peptidase_S8_subtilisin-rel"/>
</dbReference>
<comment type="similarity">
    <text evidence="1 6 7">Belongs to the peptidase S8 family.</text>
</comment>
<dbReference type="PROSITE" id="PS00138">
    <property type="entry name" value="SUBTILASE_SER"/>
    <property type="match status" value="1"/>
</dbReference>
<dbReference type="PANTHER" id="PTHR43806">
    <property type="entry name" value="PEPTIDASE S8"/>
    <property type="match status" value="1"/>
</dbReference>
<evidence type="ECO:0000256" key="5">
    <source>
        <dbReference type="PIRSR" id="PIRSR615500-1"/>
    </source>
</evidence>
<evidence type="ECO:0000256" key="7">
    <source>
        <dbReference type="RuleBase" id="RU003355"/>
    </source>
</evidence>
<organism evidence="10 11">
    <name type="scientific">Saccharothrix variisporea</name>
    <dbReference type="NCBI Taxonomy" id="543527"/>
    <lineage>
        <taxon>Bacteria</taxon>
        <taxon>Bacillati</taxon>
        <taxon>Actinomycetota</taxon>
        <taxon>Actinomycetes</taxon>
        <taxon>Pseudonocardiales</taxon>
        <taxon>Pseudonocardiaceae</taxon>
        <taxon>Saccharothrix</taxon>
    </lineage>
</organism>
<dbReference type="PROSITE" id="PS51892">
    <property type="entry name" value="SUBTILASE"/>
    <property type="match status" value="1"/>
</dbReference>
<dbReference type="RefSeq" id="WP_121220531.1">
    <property type="nucleotide sequence ID" value="NZ_JBIUBA010000035.1"/>
</dbReference>
<reference evidence="10 11" key="1">
    <citation type="submission" date="2018-10" db="EMBL/GenBank/DDBJ databases">
        <title>Sequencing the genomes of 1000 actinobacteria strains.</title>
        <authorList>
            <person name="Klenk H.-P."/>
        </authorList>
    </citation>
    <scope>NUCLEOTIDE SEQUENCE [LARGE SCALE GENOMIC DNA]</scope>
    <source>
        <strain evidence="10 11">DSM 43911</strain>
    </source>
</reference>
<dbReference type="PROSITE" id="PS00136">
    <property type="entry name" value="SUBTILASE_ASP"/>
    <property type="match status" value="1"/>
</dbReference>
<dbReference type="GO" id="GO:0005975">
    <property type="term" value="P:carbohydrate metabolic process"/>
    <property type="evidence" value="ECO:0007669"/>
    <property type="project" value="UniProtKB-ARBA"/>
</dbReference>
<evidence type="ECO:0000259" key="9">
    <source>
        <dbReference type="Pfam" id="PF00082"/>
    </source>
</evidence>
<dbReference type="PANTHER" id="PTHR43806:SF11">
    <property type="entry name" value="CEREVISIN-RELATED"/>
    <property type="match status" value="1"/>
</dbReference>
<dbReference type="PRINTS" id="PR00723">
    <property type="entry name" value="SUBTILISIN"/>
</dbReference>
<dbReference type="InterPro" id="IPR036852">
    <property type="entry name" value="Peptidase_S8/S53_dom_sf"/>
</dbReference>
<sequence length="1047" mass="110706">MTHWGTRSSLLAAVLVAGVVVVPAEAAADVGVMPSGPTVTLVTGDKVTLGGSDGVTVKAAQGRERIGFTSRTDVRGDLHVVPVDAVAGLAGGKLDPRLFNVSELVRAGYDDASVDRLPLIVDQPRAGANGRALPALGAAAVSVERNADFWATARDAEHIWLDGRVRVQLDKSVPQIGAPTAWAAGYTGAGTTVAVLDTGVDAKHPDLSDAVVGEQNFTTSDTAGDRVGHGTHVASTITGNGAQYKGVAPDTKLLNGKVLDDHGYGLESWIIAGMEWAAANNADVVNMSLGAPMPSDGTDPLSQAVNRITAETGTLFVIAAGNSGGQVGGPGAADAALTVGSVDKSDRLAPSSSRGRVDGVLKPDLTAPGVEITAAKAGGGYTTLSGTSMATPHVAGAAAVLAGQHPDWRPEQLKAALMGTAKPNGSLVEQGAGRVDLGTAATSTVFADAGSFSLGSVQWPHHDDQPITKTITYTNTGTEPVTLDLAADVTGPQGTLAPQGMFTFSPARLTVPAGGTATTTATVDTRVEAPDGVYSGAITATGSRTVRTVLTVTREVESYNVTVKALDHNGSPTDKYFAGFVDVNKRESHSSHDPSGTVVARVPKGEFYFTGFVQTEVGERQYRNTEFVEPSFVVTGDTEIVLDARQAKPVGFATDRPDAKVGSAKYRFRMKTAWGELSSTTFIQDYEAFTFKPTTTSARDRFSFTAEARMGAWNGKSFDGSPYLYHLRHTENGSVPQDLQWRFRDADLAKVRSEHAAATPGVVGYRENFLVVPLPGTLTEYYTPDEPWDGQFIEMVDPEHFEFVSVVDQTRPRSFPLGRTTTERWNTGVFGPAFPTGLDSPLYFAARIGDYTRFVLPLFTDNGRGRSGDASASGTTALLRDGTVIGETAAPGLGYFKVSPDRAQYTLRATADRSSYARLSTKVTADWTFTSEGDGTQDPRLLPLLAVRFTPTLDNTNAAPAGRPFRVPLYVQRNGTTDPGRVNTPVVEISYDDGATWLRAPVTRDRAQWTALAFHPADAKFVSLRSRVTDADGNAQSQTIIRAYALK</sequence>
<keyword evidence="4 6" id="KW-0720">Serine protease</keyword>
<accession>A0A495X4Z7</accession>
<dbReference type="Proteomes" id="UP000272729">
    <property type="component" value="Unassembled WGS sequence"/>
</dbReference>
<protein>
    <submittedName>
        <fullName evidence="10">Subtilisin family serine protease</fullName>
    </submittedName>
</protein>
<name>A0A495X4Z7_9PSEU</name>
<dbReference type="InterPro" id="IPR023828">
    <property type="entry name" value="Peptidase_S8_Ser-AS"/>
</dbReference>
<feature type="signal peptide" evidence="8">
    <location>
        <begin position="1"/>
        <end position="26"/>
    </location>
</feature>
<dbReference type="EMBL" id="RBXR01000001">
    <property type="protein sequence ID" value="RKT69070.1"/>
    <property type="molecule type" value="Genomic_DNA"/>
</dbReference>
<feature type="chain" id="PRO_5019778099" evidence="8">
    <location>
        <begin position="27"/>
        <end position="1047"/>
    </location>
</feature>
<dbReference type="OrthoDB" id="9795680at2"/>
<dbReference type="Gene3D" id="2.60.40.10">
    <property type="entry name" value="Immunoglobulins"/>
    <property type="match status" value="1"/>
</dbReference>
<evidence type="ECO:0000256" key="4">
    <source>
        <dbReference type="ARBA" id="ARBA00022825"/>
    </source>
</evidence>
<dbReference type="Pfam" id="PF00082">
    <property type="entry name" value="Peptidase_S8"/>
    <property type="match status" value="1"/>
</dbReference>
<evidence type="ECO:0000256" key="6">
    <source>
        <dbReference type="PROSITE-ProRule" id="PRU01240"/>
    </source>
</evidence>
<dbReference type="SUPFAM" id="SSF52743">
    <property type="entry name" value="Subtilisin-like"/>
    <property type="match status" value="1"/>
</dbReference>
<keyword evidence="3 6" id="KW-0378">Hydrolase</keyword>
<dbReference type="Gene3D" id="3.40.50.200">
    <property type="entry name" value="Peptidase S8/S53 domain"/>
    <property type="match status" value="1"/>
</dbReference>
<feature type="domain" description="Peptidase S8/S53" evidence="9">
    <location>
        <begin position="188"/>
        <end position="433"/>
    </location>
</feature>
<dbReference type="InterPro" id="IPR023827">
    <property type="entry name" value="Peptidase_S8_Asp-AS"/>
</dbReference>
<dbReference type="GO" id="GO:0006508">
    <property type="term" value="P:proteolysis"/>
    <property type="evidence" value="ECO:0007669"/>
    <property type="project" value="UniProtKB-KW"/>
</dbReference>
<evidence type="ECO:0000313" key="10">
    <source>
        <dbReference type="EMBL" id="RKT69070.1"/>
    </source>
</evidence>
<evidence type="ECO:0000256" key="8">
    <source>
        <dbReference type="SAM" id="SignalP"/>
    </source>
</evidence>
<evidence type="ECO:0000313" key="11">
    <source>
        <dbReference type="Proteomes" id="UP000272729"/>
    </source>
</evidence>
<dbReference type="InterPro" id="IPR050131">
    <property type="entry name" value="Peptidase_S8_subtilisin-like"/>
</dbReference>
<gene>
    <name evidence="10" type="ORF">DFJ66_2263</name>
</gene>
<evidence type="ECO:0000256" key="3">
    <source>
        <dbReference type="ARBA" id="ARBA00022801"/>
    </source>
</evidence>
<dbReference type="SUPFAM" id="SSF81296">
    <property type="entry name" value="E set domains"/>
    <property type="match status" value="1"/>
</dbReference>
<dbReference type="PROSITE" id="PS00137">
    <property type="entry name" value="SUBTILASE_HIS"/>
    <property type="match status" value="1"/>
</dbReference>
<keyword evidence="11" id="KW-1185">Reference proteome</keyword>